<keyword evidence="4 8" id="KW-0812">Transmembrane</keyword>
<name>A0A2T1ESZ6_9CYAN</name>
<evidence type="ECO:0000256" key="7">
    <source>
        <dbReference type="SAM" id="MobiDB-lite"/>
    </source>
</evidence>
<evidence type="ECO:0000256" key="2">
    <source>
        <dbReference type="ARBA" id="ARBA00009033"/>
    </source>
</evidence>
<dbReference type="Pfam" id="PF07662">
    <property type="entry name" value="Nucleos_tra2_C"/>
    <property type="match status" value="1"/>
</dbReference>
<evidence type="ECO:0000256" key="8">
    <source>
        <dbReference type="SAM" id="Phobius"/>
    </source>
</evidence>
<dbReference type="Pfam" id="PF07670">
    <property type="entry name" value="Gate"/>
    <property type="match status" value="1"/>
</dbReference>
<gene>
    <name evidence="12" type="ORF">C7B82_00145</name>
</gene>
<feature type="transmembrane region" description="Helical" evidence="8">
    <location>
        <begin position="177"/>
        <end position="199"/>
    </location>
</feature>
<feature type="transmembrane region" description="Helical" evidence="8">
    <location>
        <begin position="420"/>
        <end position="445"/>
    </location>
</feature>
<evidence type="ECO:0000256" key="6">
    <source>
        <dbReference type="ARBA" id="ARBA00023136"/>
    </source>
</evidence>
<evidence type="ECO:0000256" key="4">
    <source>
        <dbReference type="ARBA" id="ARBA00022692"/>
    </source>
</evidence>
<dbReference type="GO" id="GO:0005337">
    <property type="term" value="F:nucleoside transmembrane transporter activity"/>
    <property type="evidence" value="ECO:0007669"/>
    <property type="project" value="InterPro"/>
</dbReference>
<dbReference type="PANTHER" id="PTHR10590:SF4">
    <property type="entry name" value="SOLUTE CARRIER FAMILY 28 MEMBER 3"/>
    <property type="match status" value="1"/>
</dbReference>
<keyword evidence="13" id="KW-1185">Reference proteome</keyword>
<comment type="similarity">
    <text evidence="2">Belongs to the concentrative nucleoside transporter (CNT) (TC 2.A.41) family.</text>
</comment>
<keyword evidence="3" id="KW-1003">Cell membrane</keyword>
<dbReference type="PANTHER" id="PTHR10590">
    <property type="entry name" value="SODIUM/NUCLEOSIDE COTRANSPORTER"/>
    <property type="match status" value="1"/>
</dbReference>
<dbReference type="InterPro" id="IPR008276">
    <property type="entry name" value="C_nuclsd_transpt"/>
</dbReference>
<evidence type="ECO:0000313" key="13">
    <source>
        <dbReference type="Proteomes" id="UP000239576"/>
    </source>
</evidence>
<reference evidence="13" key="1">
    <citation type="submission" date="2018-02" db="EMBL/GenBank/DDBJ databases">
        <authorList>
            <person name="Moore K."/>
            <person name="Momper L."/>
        </authorList>
    </citation>
    <scope>NUCLEOTIDE SEQUENCE [LARGE SCALE GENOMIC DNA]</scope>
    <source>
        <strain evidence="13">ULC18</strain>
    </source>
</reference>
<evidence type="ECO:0000256" key="1">
    <source>
        <dbReference type="ARBA" id="ARBA00004651"/>
    </source>
</evidence>
<dbReference type="AlphaFoldDB" id="A0A2T1ESZ6"/>
<feature type="transmembrane region" description="Helical" evidence="8">
    <location>
        <begin position="315"/>
        <end position="339"/>
    </location>
</feature>
<sequence>MPLLNIISFLGIFGLCLIAWIFSENRSPRVFPWRVVIAGILLQLVLGACVFILPGTRDALQVFSNLLNSVFDAADTGARFVFGRNIVPVPGTPPDVNLGYIFAFRALPTVIFFSGLMALLYNIGVIQVITNVFAKVFYATMRLSGAEALSGAANIFVGIEAAIVVKPFLAKMTRSELCAILACCFGTAASSTLAIYVSFLKPVFPNILGHLVSASIIAIPACFVLSKILVPETETPLTAGGIPVEEGKRKVRDTVVEPAEVAVDAGEFPRTRIQMDDEDDVPTVPQETVGGEPIERVSPLDAAIVGALDGVKMAVAIAAVLILILGLVSLINQIFGWLAALPSPVGDVFKVVTLANILGALFLPLTALTGVSLEWQELWESSVIIGRRLFETAIPPYQALAAAAALPEGTRVISDRAVLIISYALSGFAHLASVGIFVGGTIALIPSRRKDISELGWKALFVGTLATLMIACVAGVFDTGNASILGERQPPVVSPAPTPAASPASPTASPTVTPSPVLAVPAKPSPRATPVTPQTTPSQPAVRITPAVKATPKALPQPAVSPKPTGAKQPG</sequence>
<dbReference type="InterPro" id="IPR011657">
    <property type="entry name" value="CNT_C_dom"/>
</dbReference>
<feature type="transmembrane region" description="Helical" evidence="8">
    <location>
        <begin position="351"/>
        <end position="373"/>
    </location>
</feature>
<feature type="compositionally biased region" description="Low complexity" evidence="7">
    <location>
        <begin position="501"/>
        <end position="517"/>
    </location>
</feature>
<dbReference type="InterPro" id="IPR011642">
    <property type="entry name" value="Gate_dom"/>
</dbReference>
<dbReference type="EMBL" id="PVWK01000001">
    <property type="protein sequence ID" value="PSB35859.1"/>
    <property type="molecule type" value="Genomic_DNA"/>
</dbReference>
<evidence type="ECO:0000313" key="12">
    <source>
        <dbReference type="EMBL" id="PSB35859.1"/>
    </source>
</evidence>
<organism evidence="12 13">
    <name type="scientific">Stenomitos frigidus ULC18</name>
    <dbReference type="NCBI Taxonomy" id="2107698"/>
    <lineage>
        <taxon>Bacteria</taxon>
        <taxon>Bacillati</taxon>
        <taxon>Cyanobacteriota</taxon>
        <taxon>Cyanophyceae</taxon>
        <taxon>Leptolyngbyales</taxon>
        <taxon>Leptolyngbyaceae</taxon>
        <taxon>Stenomitos</taxon>
    </lineage>
</organism>
<reference evidence="12 13" key="2">
    <citation type="submission" date="2018-03" db="EMBL/GenBank/DDBJ databases">
        <title>The ancient ancestry and fast evolution of plastids.</title>
        <authorList>
            <person name="Moore K.R."/>
            <person name="Magnabosco C."/>
            <person name="Momper L."/>
            <person name="Gold D.A."/>
            <person name="Bosak T."/>
            <person name="Fournier G.P."/>
        </authorList>
    </citation>
    <scope>NUCLEOTIDE SEQUENCE [LARGE SCALE GENOMIC DNA]</scope>
    <source>
        <strain evidence="12 13">ULC18</strain>
    </source>
</reference>
<feature type="transmembrane region" description="Helical" evidence="8">
    <location>
        <begin position="211"/>
        <end position="230"/>
    </location>
</feature>
<protein>
    <submittedName>
        <fullName evidence="12">Nucleoside:proton symporter</fullName>
    </submittedName>
</protein>
<dbReference type="Pfam" id="PF01773">
    <property type="entry name" value="Nucleos_tra2_N"/>
    <property type="match status" value="1"/>
</dbReference>
<feature type="region of interest" description="Disordered" evidence="7">
    <location>
        <begin position="488"/>
        <end position="571"/>
    </location>
</feature>
<keyword evidence="6 8" id="KW-0472">Membrane</keyword>
<comment type="caution">
    <text evidence="12">The sequence shown here is derived from an EMBL/GenBank/DDBJ whole genome shotgun (WGS) entry which is preliminary data.</text>
</comment>
<feature type="compositionally biased region" description="Low complexity" evidence="7">
    <location>
        <begin position="528"/>
        <end position="542"/>
    </location>
</feature>
<keyword evidence="5 8" id="KW-1133">Transmembrane helix</keyword>
<feature type="transmembrane region" description="Helical" evidence="8">
    <location>
        <begin position="457"/>
        <end position="477"/>
    </location>
</feature>
<feature type="transmembrane region" description="Helical" evidence="8">
    <location>
        <begin position="35"/>
        <end position="53"/>
    </location>
</feature>
<dbReference type="GO" id="GO:0015293">
    <property type="term" value="F:symporter activity"/>
    <property type="evidence" value="ECO:0007669"/>
    <property type="project" value="TreeGrafter"/>
</dbReference>
<feature type="domain" description="Nucleoside transporter/FeoB GTPase Gate" evidence="11">
    <location>
        <begin position="103"/>
        <end position="201"/>
    </location>
</feature>
<feature type="transmembrane region" description="Helical" evidence="8">
    <location>
        <begin position="146"/>
        <end position="165"/>
    </location>
</feature>
<feature type="transmembrane region" description="Helical" evidence="8">
    <location>
        <begin position="6"/>
        <end position="23"/>
    </location>
</feature>
<evidence type="ECO:0000256" key="5">
    <source>
        <dbReference type="ARBA" id="ARBA00022989"/>
    </source>
</evidence>
<evidence type="ECO:0000256" key="3">
    <source>
        <dbReference type="ARBA" id="ARBA00022475"/>
    </source>
</evidence>
<dbReference type="OrthoDB" id="9766455at2"/>
<proteinExistence type="inferred from homology"/>
<feature type="transmembrane region" description="Helical" evidence="8">
    <location>
        <begin position="110"/>
        <end position="134"/>
    </location>
</feature>
<dbReference type="Proteomes" id="UP000239576">
    <property type="component" value="Unassembled WGS sequence"/>
</dbReference>
<dbReference type="RefSeq" id="WP_106254293.1">
    <property type="nucleotide sequence ID" value="NZ_CAWNSW010000057.1"/>
</dbReference>
<feature type="domain" description="Concentrative nucleoside transporter C-terminal" evidence="10">
    <location>
        <begin position="210"/>
        <end position="475"/>
    </location>
</feature>
<feature type="domain" description="Concentrative nucleoside transporter N-terminal" evidence="9">
    <location>
        <begin position="10"/>
        <end position="84"/>
    </location>
</feature>
<evidence type="ECO:0000259" key="9">
    <source>
        <dbReference type="Pfam" id="PF01773"/>
    </source>
</evidence>
<comment type="subcellular location">
    <subcellularLocation>
        <location evidence="1">Cell membrane</location>
        <topology evidence="1">Multi-pass membrane protein</topology>
    </subcellularLocation>
</comment>
<dbReference type="InterPro" id="IPR002668">
    <property type="entry name" value="CNT_N_dom"/>
</dbReference>
<evidence type="ECO:0000259" key="11">
    <source>
        <dbReference type="Pfam" id="PF07670"/>
    </source>
</evidence>
<accession>A0A2T1ESZ6</accession>
<dbReference type="GO" id="GO:0005886">
    <property type="term" value="C:plasma membrane"/>
    <property type="evidence" value="ECO:0007669"/>
    <property type="project" value="UniProtKB-SubCell"/>
</dbReference>
<evidence type="ECO:0000259" key="10">
    <source>
        <dbReference type="Pfam" id="PF07662"/>
    </source>
</evidence>